<organism evidence="2">
    <name type="scientific">marine sediment metagenome</name>
    <dbReference type="NCBI Taxonomy" id="412755"/>
    <lineage>
        <taxon>unclassified sequences</taxon>
        <taxon>metagenomes</taxon>
        <taxon>ecological metagenomes</taxon>
    </lineage>
</organism>
<proteinExistence type="predicted"/>
<dbReference type="AlphaFoldDB" id="A0A0F9Q5U7"/>
<accession>A0A0F9Q5U7</accession>
<feature type="transmembrane region" description="Helical" evidence="1">
    <location>
        <begin position="24"/>
        <end position="45"/>
    </location>
</feature>
<evidence type="ECO:0000256" key="1">
    <source>
        <dbReference type="SAM" id="Phobius"/>
    </source>
</evidence>
<reference evidence="2" key="1">
    <citation type="journal article" date="2015" name="Nature">
        <title>Complex archaea that bridge the gap between prokaryotes and eukaryotes.</title>
        <authorList>
            <person name="Spang A."/>
            <person name="Saw J.H."/>
            <person name="Jorgensen S.L."/>
            <person name="Zaremba-Niedzwiedzka K."/>
            <person name="Martijn J."/>
            <person name="Lind A.E."/>
            <person name="van Eijk R."/>
            <person name="Schleper C."/>
            <person name="Guy L."/>
            <person name="Ettema T.J."/>
        </authorList>
    </citation>
    <scope>NUCLEOTIDE SEQUENCE</scope>
</reference>
<evidence type="ECO:0000313" key="2">
    <source>
        <dbReference type="EMBL" id="KKN37904.1"/>
    </source>
</evidence>
<gene>
    <name evidence="2" type="ORF">LCGC14_0758840</name>
</gene>
<sequence length="93" mass="9796">MIDRSVISAFVDEIEKVALTKKQIAVGAGLGALTGITVGTAKGYAEKKIEKKLKKKFPKKSEAPWALSRGLTSAGAGALYALAPLFAMSMVKK</sequence>
<keyword evidence="1" id="KW-0812">Transmembrane</keyword>
<keyword evidence="1" id="KW-0472">Membrane</keyword>
<feature type="transmembrane region" description="Helical" evidence="1">
    <location>
        <begin position="66"/>
        <end position="87"/>
    </location>
</feature>
<keyword evidence="1" id="KW-1133">Transmembrane helix</keyword>
<protein>
    <submittedName>
        <fullName evidence="2">Uncharacterized protein</fullName>
    </submittedName>
</protein>
<dbReference type="EMBL" id="LAZR01001863">
    <property type="protein sequence ID" value="KKN37904.1"/>
    <property type="molecule type" value="Genomic_DNA"/>
</dbReference>
<comment type="caution">
    <text evidence="2">The sequence shown here is derived from an EMBL/GenBank/DDBJ whole genome shotgun (WGS) entry which is preliminary data.</text>
</comment>
<name>A0A0F9Q5U7_9ZZZZ</name>